<organism evidence="2 3">
    <name type="scientific">Methanolobus sediminis</name>
    <dbReference type="NCBI Taxonomy" id="3072978"/>
    <lineage>
        <taxon>Archaea</taxon>
        <taxon>Methanobacteriati</taxon>
        <taxon>Methanobacteriota</taxon>
        <taxon>Stenosarchaea group</taxon>
        <taxon>Methanomicrobia</taxon>
        <taxon>Methanosarcinales</taxon>
        <taxon>Methanosarcinaceae</taxon>
        <taxon>Methanolobus</taxon>
    </lineage>
</organism>
<dbReference type="Pfam" id="PF19134">
    <property type="entry name" value="DUF5817"/>
    <property type="match status" value="1"/>
</dbReference>
<dbReference type="KEGG" id="mseb:RE474_07630"/>
<dbReference type="InterPro" id="IPR036388">
    <property type="entry name" value="WH-like_DNA-bd_sf"/>
</dbReference>
<name>A0AA51UIM7_9EURY</name>
<dbReference type="Gene3D" id="3.90.820.10">
    <property type="entry name" value="Structural Genomics, Unknown Function 30-nov-00 1gh9 Mol_id"/>
    <property type="match status" value="1"/>
</dbReference>
<dbReference type="InterPro" id="IPR043855">
    <property type="entry name" value="DUF5817"/>
</dbReference>
<dbReference type="EMBL" id="CP133592">
    <property type="protein sequence ID" value="WMW23972.1"/>
    <property type="molecule type" value="Genomic_DNA"/>
</dbReference>
<dbReference type="Proteomes" id="UP001182908">
    <property type="component" value="Chromosome"/>
</dbReference>
<proteinExistence type="predicted"/>
<evidence type="ECO:0000259" key="1">
    <source>
        <dbReference type="Pfam" id="PF19134"/>
    </source>
</evidence>
<accession>A0AA51UIM7</accession>
<evidence type="ECO:0000313" key="2">
    <source>
        <dbReference type="EMBL" id="WMW23972.1"/>
    </source>
</evidence>
<keyword evidence="3" id="KW-1185">Reference proteome</keyword>
<dbReference type="Gene3D" id="1.10.10.10">
    <property type="entry name" value="Winged helix-like DNA-binding domain superfamily/Winged helix DNA-binding domain"/>
    <property type="match status" value="1"/>
</dbReference>
<protein>
    <recommendedName>
        <fullName evidence="1">DUF5817 domain-containing protein</fullName>
    </recommendedName>
</protein>
<dbReference type="AlphaFoldDB" id="A0AA51UIM7"/>
<dbReference type="RefSeq" id="WP_309309790.1">
    <property type="nucleotide sequence ID" value="NZ_CP133592.1"/>
</dbReference>
<gene>
    <name evidence="2" type="ORF">RE474_07630</name>
</gene>
<sequence>MTYGVIICTKCREHAQIIEVNNSKTTRCQRCSATLNTRKLRIFFSSDDLKEAISIRTQIQAQLSGTGSKGKSLDALAEEYSYKHQTFGNEIDEKTACLIDNRKPQKKKKADELIIGILVENNNQMKRNDLKEKALKMDIGEEQFDDIIKKLLMAGELYSPSKDIVRIV</sequence>
<dbReference type="GeneID" id="84232577"/>
<feature type="domain" description="DUF5817" evidence="1">
    <location>
        <begin position="3"/>
        <end position="61"/>
    </location>
</feature>
<evidence type="ECO:0000313" key="3">
    <source>
        <dbReference type="Proteomes" id="UP001182908"/>
    </source>
</evidence>
<reference evidence="2 3" key="1">
    <citation type="submission" date="2023-08" db="EMBL/GenBank/DDBJ databases">
        <title>Methanolobus mangrovi sp. nov. and Methanolobus sediminis sp. nov, two novel methylotrophic methanogens isolated from mangrove sediments in China.</title>
        <authorList>
            <person name="Zhou J."/>
        </authorList>
    </citation>
    <scope>NUCLEOTIDE SEQUENCE [LARGE SCALE GENOMIC DNA]</scope>
    <source>
        <strain evidence="2 3">FTZ6</strain>
    </source>
</reference>